<dbReference type="Pfam" id="PF02421">
    <property type="entry name" value="FeoB_N"/>
    <property type="match status" value="1"/>
</dbReference>
<dbReference type="EMBL" id="HG994361">
    <property type="protein sequence ID" value="CAF2177699.1"/>
    <property type="molecule type" value="Genomic_DNA"/>
</dbReference>
<feature type="domain" description="NOG1 N-terminal helical" evidence="9">
    <location>
        <begin position="122"/>
        <end position="281"/>
    </location>
</feature>
<dbReference type="InterPro" id="IPR045177">
    <property type="entry name" value="FDM1-5/IDN2"/>
</dbReference>
<evidence type="ECO:0000256" key="1">
    <source>
        <dbReference type="ARBA" id="ARBA00023054"/>
    </source>
</evidence>
<evidence type="ECO:0000313" key="10">
    <source>
        <dbReference type="EMBL" id="CAF2177699.1"/>
    </source>
</evidence>
<sequence>MNRKPFRSSPVISESTTQMCKGFDNAFLQAFRNTMKLASSLFPNQWRLLASSPQLYLQSFILSTASTTKSPTLRQYRNLQTSVSPVVTSSYLPTSYITQKQIETPSSPEKKGPPVQESLGAFQKLPMVMPSIDLYSSALRKSKRVQPTKGCIANIAKRERNRGAKQLDAFMKELALPLKGYMESFPRRRLLHPYERSLIELTLGDGKYEEVLGKVDALRKKVLSVGKEHASLCAKALSKREAEDRLSEGVEKLELVFQQEGRAVDDLLSIAKVLRAMPVVDLEMPTLCLVGAPNVGKSSLVRILSTGKPEICNYPFTTRGILMGHVILNYQRFQVTDTPGLLRRCDEDRNNLEKLTLAVLTHLPTAVLYVHDLTGECGTSPSDQFRIYKEIKERFKDYQWIDVVSKCDLLGGGSPVMYAKEDRSNDEEEIIKYRVTGPDEAFHVSVKTEQGLSELKSKVKEVLSIEMEKIKSRVGVDPIKPTIIVKLMDNSSESESEVSESEIADYSEKPYKQLRDGELKVKLKVDTFKCPFCSGKKKQHYKYKELLAHATGVSKGSAARNCKQKANHLALSKYLKNELAGDAEPPRLQLTVYSANQSQAVVNDMYVWPWMGIVISPLRGNDDKSLLLDSAYWLKKLARFNPLEVKTIWVEEDSAVAVVPRFNGGMDGFTSVTELEKEYEVKRCGKKDWSYKTGDWRFKTYGWCARGDDYNCQGLIAEYLSTVGKLRSFSDISKEEMQKSSIVVDDLADKIAKKNEDYNQVQYKYNEQIISLQRVLRQKEELDQTYKEETKRMQEISQRNVYRILQEKEMLSKKLEYRMKDLDTWSKELDKKQALTELERQKLEEEKKKNDAVNSSLQLASLEQKRTDDRVLTLVEEHKRKKDEALNKIRQLEEELNNKQKLQMEIQELKGKLKVMKHREDEDDEDVKNKMKKMNEELEEKCSELQDLEDTNSALMIKERESNDEIQEARQELIGGLSGLLSDRTNIRIKRLGELDEKPFLKACKKKFKGEEAEVQYAILCSKWQETLKDSGWYPFKRVGTEDKMKEVVDEEDEQLKSLREEWGEEVLEAVKTALEELNEHNPSGRYSVPALWNFKEKRKATLKEVIEYMTLQIKNLKNLKRKRKG</sequence>
<evidence type="ECO:0000259" key="5">
    <source>
        <dbReference type="Pfam" id="PF03468"/>
    </source>
</evidence>
<dbReference type="InterPro" id="IPR005380">
    <property type="entry name" value="XS_domain"/>
</dbReference>
<feature type="domain" description="Zinc finger-XS" evidence="7">
    <location>
        <begin position="530"/>
        <end position="571"/>
    </location>
</feature>
<dbReference type="InterPro" id="IPR005381">
    <property type="entry name" value="Znf-XS_domain"/>
</dbReference>
<dbReference type="Proteomes" id="UP001295469">
    <property type="component" value="Chromosome A07"/>
</dbReference>
<dbReference type="SUPFAM" id="SSF52540">
    <property type="entry name" value="P-loop containing nucleoside triphosphate hydrolases"/>
    <property type="match status" value="1"/>
</dbReference>
<dbReference type="PRINTS" id="PR00326">
    <property type="entry name" value="GTP1OBG"/>
</dbReference>
<evidence type="ECO:0000259" key="8">
    <source>
        <dbReference type="Pfam" id="PF06858"/>
    </source>
</evidence>
<dbReference type="InterPro" id="IPR030389">
    <property type="entry name" value="G_FEOB_dom"/>
</dbReference>
<dbReference type="InterPro" id="IPR041623">
    <property type="entry name" value="NOG1_N"/>
</dbReference>
<feature type="coiled-coil region" evidence="3">
    <location>
        <begin position="826"/>
        <end position="972"/>
    </location>
</feature>
<gene>
    <name evidence="10" type="ORF">DARMORV10_A07P26850.1</name>
</gene>
<dbReference type="InterPro" id="IPR005379">
    <property type="entry name" value="FDM1-5/IDN2_XH"/>
</dbReference>
<dbReference type="Gene3D" id="3.30.70.2890">
    <property type="entry name" value="XS domain"/>
    <property type="match status" value="1"/>
</dbReference>
<dbReference type="PANTHER" id="PTHR21596">
    <property type="entry name" value="RIBONUCLEASE P SUBUNIT P38"/>
    <property type="match status" value="1"/>
</dbReference>
<evidence type="ECO:0000259" key="7">
    <source>
        <dbReference type="Pfam" id="PF03470"/>
    </source>
</evidence>
<feature type="domain" description="Factor of DNA methylation 1-5/IDN2" evidence="6">
    <location>
        <begin position="990"/>
        <end position="1119"/>
    </location>
</feature>
<dbReference type="InterPro" id="IPR027417">
    <property type="entry name" value="P-loop_NTPase"/>
</dbReference>
<evidence type="ECO:0000259" key="4">
    <source>
        <dbReference type="Pfam" id="PF02421"/>
    </source>
</evidence>
<evidence type="ECO:0000256" key="3">
    <source>
        <dbReference type="SAM" id="Coils"/>
    </source>
</evidence>
<dbReference type="InterPro" id="IPR010674">
    <property type="entry name" value="NOG1_Rossman_fold_dom"/>
</dbReference>
<dbReference type="InterPro" id="IPR038588">
    <property type="entry name" value="XS_domain_sf"/>
</dbReference>
<keyword evidence="2" id="KW-0943">RNA-mediated gene silencing</keyword>
<protein>
    <submittedName>
        <fullName evidence="10">(rape) hypothetical protein</fullName>
    </submittedName>
</protein>
<dbReference type="GO" id="GO:0005525">
    <property type="term" value="F:GTP binding"/>
    <property type="evidence" value="ECO:0007669"/>
    <property type="project" value="InterPro"/>
</dbReference>
<reference evidence="10" key="1">
    <citation type="submission" date="2021-01" db="EMBL/GenBank/DDBJ databases">
        <authorList>
            <consortium name="Genoscope - CEA"/>
            <person name="William W."/>
        </authorList>
    </citation>
    <scope>NUCLEOTIDE SEQUENCE</scope>
</reference>
<feature type="coiled-coil region" evidence="3">
    <location>
        <begin position="772"/>
        <end position="799"/>
    </location>
</feature>
<dbReference type="PANTHER" id="PTHR21596:SF53">
    <property type="entry name" value="FACTOR OF DNA METHYLATION 5-RELATED"/>
    <property type="match status" value="1"/>
</dbReference>
<proteinExistence type="predicted"/>
<dbReference type="Pfam" id="PF03469">
    <property type="entry name" value="XH"/>
    <property type="match status" value="1"/>
</dbReference>
<organism evidence="10">
    <name type="scientific">Brassica napus</name>
    <name type="common">Rape</name>
    <dbReference type="NCBI Taxonomy" id="3708"/>
    <lineage>
        <taxon>Eukaryota</taxon>
        <taxon>Viridiplantae</taxon>
        <taxon>Streptophyta</taxon>
        <taxon>Embryophyta</taxon>
        <taxon>Tracheophyta</taxon>
        <taxon>Spermatophyta</taxon>
        <taxon>Magnoliopsida</taxon>
        <taxon>eudicotyledons</taxon>
        <taxon>Gunneridae</taxon>
        <taxon>Pentapetalae</taxon>
        <taxon>rosids</taxon>
        <taxon>malvids</taxon>
        <taxon>Brassicales</taxon>
        <taxon>Brassicaceae</taxon>
        <taxon>Brassiceae</taxon>
        <taxon>Brassica</taxon>
    </lineage>
</organism>
<keyword evidence="1 3" id="KW-0175">Coiled coil</keyword>
<evidence type="ECO:0000259" key="9">
    <source>
        <dbReference type="Pfam" id="PF17835"/>
    </source>
</evidence>
<dbReference type="AlphaFoldDB" id="A0A816Z5E5"/>
<feature type="domain" description="XS" evidence="5">
    <location>
        <begin position="604"/>
        <end position="711"/>
    </location>
</feature>
<dbReference type="Gene3D" id="1.20.120.1190">
    <property type="match status" value="1"/>
</dbReference>
<dbReference type="Pfam" id="PF17835">
    <property type="entry name" value="NOG1_N"/>
    <property type="match status" value="1"/>
</dbReference>
<evidence type="ECO:0000256" key="2">
    <source>
        <dbReference type="ARBA" id="ARBA00023158"/>
    </source>
</evidence>
<dbReference type="Pfam" id="PF06858">
    <property type="entry name" value="NOG1"/>
    <property type="match status" value="1"/>
</dbReference>
<dbReference type="Gene3D" id="3.40.50.300">
    <property type="entry name" value="P-loop containing nucleotide triphosphate hydrolases"/>
    <property type="match status" value="1"/>
</dbReference>
<dbReference type="InterPro" id="IPR006073">
    <property type="entry name" value="GTP-bd"/>
</dbReference>
<feature type="domain" description="FeoB-type G" evidence="4">
    <location>
        <begin position="286"/>
        <end position="342"/>
    </location>
</feature>
<accession>A0A816Z5E5</accession>
<feature type="domain" description="Nucleolar GTP-binding protein 1 Rossman-fold" evidence="8">
    <location>
        <begin position="352"/>
        <end position="408"/>
    </location>
</feature>
<name>A0A816Z5E5_BRANA</name>
<dbReference type="Pfam" id="PF03468">
    <property type="entry name" value="XS"/>
    <property type="match status" value="1"/>
</dbReference>
<dbReference type="CDD" id="cd01897">
    <property type="entry name" value="NOG"/>
    <property type="match status" value="1"/>
</dbReference>
<dbReference type="CDD" id="cd12266">
    <property type="entry name" value="RRM_like_XS"/>
    <property type="match status" value="1"/>
</dbReference>
<evidence type="ECO:0000259" key="6">
    <source>
        <dbReference type="Pfam" id="PF03469"/>
    </source>
</evidence>
<dbReference type="GO" id="GO:0080188">
    <property type="term" value="P:gene silencing by siRNA-directed DNA methylation"/>
    <property type="evidence" value="ECO:0007669"/>
    <property type="project" value="InterPro"/>
</dbReference>
<dbReference type="Pfam" id="PF03470">
    <property type="entry name" value="zf-XS"/>
    <property type="match status" value="1"/>
</dbReference>